<dbReference type="SUPFAM" id="SSF53649">
    <property type="entry name" value="Alkaline phosphatase-like"/>
    <property type="match status" value="1"/>
</dbReference>
<dbReference type="RefSeq" id="WP_072907859.1">
    <property type="nucleotide sequence ID" value="NZ_FRAI01000018.1"/>
</dbReference>
<dbReference type="STRING" id="1120989.SAMN02745227_01661"/>
<reference evidence="3" key="1">
    <citation type="submission" date="2016-11" db="EMBL/GenBank/DDBJ databases">
        <authorList>
            <person name="Varghese N."/>
            <person name="Submissions S."/>
        </authorList>
    </citation>
    <scope>NUCLEOTIDE SEQUENCE [LARGE SCALE GENOMIC DNA]</scope>
    <source>
        <strain evidence="3">DSM 14826</strain>
    </source>
</reference>
<feature type="transmembrane region" description="Helical" evidence="1">
    <location>
        <begin position="583"/>
        <end position="604"/>
    </location>
</feature>
<feature type="transmembrane region" description="Helical" evidence="1">
    <location>
        <begin position="439"/>
        <end position="457"/>
    </location>
</feature>
<proteinExistence type="predicted"/>
<accession>A0A1M6Q6A3</accession>
<feature type="transmembrane region" description="Helical" evidence="1">
    <location>
        <begin position="386"/>
        <end position="406"/>
    </location>
</feature>
<dbReference type="InterPro" id="IPR017850">
    <property type="entry name" value="Alkaline_phosphatase_core_sf"/>
</dbReference>
<evidence type="ECO:0000313" key="3">
    <source>
        <dbReference type="Proteomes" id="UP000243547"/>
    </source>
</evidence>
<protein>
    <submittedName>
        <fullName evidence="2">Uncharacterized protein</fullName>
    </submittedName>
</protein>
<keyword evidence="1" id="KW-0472">Membrane</keyword>
<feature type="transmembrane region" description="Helical" evidence="1">
    <location>
        <begin position="505"/>
        <end position="528"/>
    </location>
</feature>
<dbReference type="OrthoDB" id="3199331at2"/>
<feature type="transmembrane region" description="Helical" evidence="1">
    <location>
        <begin position="413"/>
        <end position="433"/>
    </location>
</feature>
<dbReference type="Proteomes" id="UP000243547">
    <property type="component" value="Unassembled WGS sequence"/>
</dbReference>
<feature type="transmembrane region" description="Helical" evidence="1">
    <location>
        <begin position="698"/>
        <end position="716"/>
    </location>
</feature>
<feature type="transmembrane region" description="Helical" evidence="1">
    <location>
        <begin position="645"/>
        <end position="663"/>
    </location>
</feature>
<organism evidence="2 3">
    <name type="scientific">Anaerobranca californiensis DSM 14826</name>
    <dbReference type="NCBI Taxonomy" id="1120989"/>
    <lineage>
        <taxon>Bacteria</taxon>
        <taxon>Bacillati</taxon>
        <taxon>Bacillota</taxon>
        <taxon>Clostridia</taxon>
        <taxon>Eubacteriales</taxon>
        <taxon>Proteinivoracaceae</taxon>
        <taxon>Anaerobranca</taxon>
    </lineage>
</organism>
<evidence type="ECO:0000256" key="1">
    <source>
        <dbReference type="SAM" id="Phobius"/>
    </source>
</evidence>
<keyword evidence="1" id="KW-0812">Transmembrane</keyword>
<keyword evidence="1" id="KW-1133">Transmembrane helix</keyword>
<gene>
    <name evidence="2" type="ORF">SAMN02745227_01661</name>
</gene>
<feature type="transmembrane region" description="Helical" evidence="1">
    <location>
        <begin position="464"/>
        <end position="485"/>
    </location>
</feature>
<sequence>MKKLFRFFYKGTITFFTLLIILTFFGGNIGQQAKAEGQPHRTFIVVVDRVLPQHLLEYGGESIQEILTNSAWAILSNATARGKSSENQAMTIGSGSRALAPYGNYFFNKGEIYEDIYAERIYHTFNNFRLMEEMTFNPYINNIQYINSNLSHTVEVGKMADLLKEQGLKRVVIGNSDDFDIKRHTSAILMDSNGVVDYGVIDERILKENDKIPGGSSTDYDKVIEYLSYYLPKGNVFVIDTGDTHRLDEYYRFYQWERLEQLRAEMIKEMDILFTYLLNVMEDRDHLYLLTLNAPLSYREEGENIPVIYHYQKGKKGGILTAPSTKRPGVITTLDLAPSILSNYGIKDSTFYGSVIKVIERKEHQSFIFARLKQINTVFNQRPITIRIYIVITIIIVVAFLINLKLQSIPMEYFSSLILTAMAGPLIFLLMPIFGPLPLVLYLITFYLLCGITAILIRRYIKNPISGIITLSGITLTAILIDTMFNSFLQKQSILGYDVIAGARFYGIGNEYMGVIIGSSIIATFPLIQRPERKKWLYVIYGAIAFIMMAPFWGTNFGGTLSLAVTFAVALMDIKKGKGWIKYLLALGTVFILALTAMITINILSQDQTHIGRIFSGENANRLEEILLAIIRKLSTNWRLIRFSIWSRIFAVLLVSTIIIGFYPPKKFSFVKEKHYYRGIKAILAGSLAALFFNDSGIVAAATAMIFLALPILYVFSLDNSPSNSSHLS</sequence>
<name>A0A1M6Q6A3_9FIRM</name>
<evidence type="ECO:0000313" key="2">
    <source>
        <dbReference type="EMBL" id="SHK15670.1"/>
    </source>
</evidence>
<feature type="transmembrane region" description="Helical" evidence="1">
    <location>
        <begin position="535"/>
        <end position="553"/>
    </location>
</feature>
<keyword evidence="3" id="KW-1185">Reference proteome</keyword>
<dbReference type="AlphaFoldDB" id="A0A1M6Q6A3"/>
<dbReference type="EMBL" id="FRAI01000018">
    <property type="protein sequence ID" value="SHK15670.1"/>
    <property type="molecule type" value="Genomic_DNA"/>
</dbReference>